<dbReference type="GO" id="GO:0005886">
    <property type="term" value="C:plasma membrane"/>
    <property type="evidence" value="ECO:0007669"/>
    <property type="project" value="UniProtKB-SubCell"/>
</dbReference>
<feature type="active site" description="Proton acceptor" evidence="15">
    <location>
        <position position="72"/>
    </location>
</feature>
<dbReference type="InterPro" id="IPR000829">
    <property type="entry name" value="DAGK"/>
</dbReference>
<evidence type="ECO:0000256" key="11">
    <source>
        <dbReference type="ARBA" id="ARBA00023098"/>
    </source>
</evidence>
<reference evidence="20 21" key="1">
    <citation type="journal article" date="2016" name="Nat. Commun.">
        <title>Thousands of microbial genomes shed light on interconnected biogeochemical processes in an aquifer system.</title>
        <authorList>
            <person name="Anantharaman K."/>
            <person name="Brown C.T."/>
            <person name="Hug L.A."/>
            <person name="Sharon I."/>
            <person name="Castelle C.J."/>
            <person name="Probst A.J."/>
            <person name="Thomas B.C."/>
            <person name="Singh A."/>
            <person name="Wilkins M.J."/>
            <person name="Karaoz U."/>
            <person name="Brodie E.L."/>
            <person name="Williams K.H."/>
            <person name="Hubbard S.S."/>
            <person name="Banfield J.F."/>
        </authorList>
    </citation>
    <scope>NUCLEOTIDE SEQUENCE [LARGE SCALE GENOMIC DNA]</scope>
</reference>
<evidence type="ECO:0000256" key="5">
    <source>
        <dbReference type="ARBA" id="ARBA00022679"/>
    </source>
</evidence>
<feature type="transmembrane region" description="Helical" evidence="19">
    <location>
        <begin position="34"/>
        <end position="53"/>
    </location>
</feature>
<keyword evidence="11" id="KW-0443">Lipid metabolism</keyword>
<keyword evidence="8" id="KW-0418">Kinase</keyword>
<gene>
    <name evidence="20" type="ORF">A2619_00360</name>
</gene>
<evidence type="ECO:0000256" key="6">
    <source>
        <dbReference type="ARBA" id="ARBA00022692"/>
    </source>
</evidence>
<comment type="caution">
    <text evidence="20">The sequence shown here is derived from an EMBL/GenBank/DDBJ whole genome shotgun (WGS) entry which is preliminary data.</text>
</comment>
<name>A0A1F4X616_UNCKA</name>
<feature type="binding site" evidence="18">
    <location>
        <position position="31"/>
    </location>
    <ligand>
        <name>a divalent metal cation</name>
        <dbReference type="ChEBI" id="CHEBI:60240"/>
    </ligand>
</feature>
<comment type="cofactor">
    <cofactor evidence="18">
        <name>Mg(2+)</name>
        <dbReference type="ChEBI" id="CHEBI:18420"/>
    </cofactor>
    <text evidence="18">Mn(2+), Zn(2+), Cd(2+) and Co(2+) support activity to lesser extents.</text>
</comment>
<dbReference type="Gene3D" id="1.10.287.3610">
    <property type="match status" value="1"/>
</dbReference>
<dbReference type="EMBL" id="MEWG01000026">
    <property type="protein sequence ID" value="OGC77118.1"/>
    <property type="molecule type" value="Genomic_DNA"/>
</dbReference>
<dbReference type="GO" id="GO:0046872">
    <property type="term" value="F:metal ion binding"/>
    <property type="evidence" value="ECO:0007669"/>
    <property type="project" value="UniProtKB-KW"/>
</dbReference>
<feature type="binding site" evidence="17">
    <location>
        <position position="31"/>
    </location>
    <ligand>
        <name>ATP</name>
        <dbReference type="ChEBI" id="CHEBI:30616"/>
    </ligand>
</feature>
<dbReference type="GO" id="GO:0008654">
    <property type="term" value="P:phospholipid biosynthetic process"/>
    <property type="evidence" value="ECO:0007669"/>
    <property type="project" value="UniProtKB-KW"/>
</dbReference>
<dbReference type="Proteomes" id="UP000176815">
    <property type="component" value="Unassembled WGS sequence"/>
</dbReference>
<evidence type="ECO:0000256" key="10">
    <source>
        <dbReference type="ARBA" id="ARBA00022989"/>
    </source>
</evidence>
<evidence type="ECO:0000256" key="13">
    <source>
        <dbReference type="ARBA" id="ARBA00023209"/>
    </source>
</evidence>
<feature type="binding site" evidence="17">
    <location>
        <position position="19"/>
    </location>
    <ligand>
        <name>ATP</name>
        <dbReference type="ChEBI" id="CHEBI:30616"/>
    </ligand>
</feature>
<evidence type="ECO:0000256" key="2">
    <source>
        <dbReference type="ARBA" id="ARBA00005967"/>
    </source>
</evidence>
<keyword evidence="9 17" id="KW-0067">ATP-binding</keyword>
<evidence type="ECO:0000256" key="4">
    <source>
        <dbReference type="ARBA" id="ARBA00022516"/>
    </source>
</evidence>
<dbReference type="InterPro" id="IPR033717">
    <property type="entry name" value="UDPK"/>
</dbReference>
<evidence type="ECO:0000256" key="15">
    <source>
        <dbReference type="PIRSR" id="PIRSR600829-1"/>
    </source>
</evidence>
<keyword evidence="13" id="KW-0594">Phospholipid biosynthesis</keyword>
<feature type="binding site" evidence="17">
    <location>
        <position position="79"/>
    </location>
    <ligand>
        <name>ATP</name>
        <dbReference type="ChEBI" id="CHEBI:30616"/>
    </ligand>
</feature>
<dbReference type="PANTHER" id="PTHR34299">
    <property type="entry name" value="DIACYLGLYCEROL KINASE"/>
    <property type="match status" value="1"/>
</dbReference>
<dbReference type="Pfam" id="PF01219">
    <property type="entry name" value="DAGK_prokar"/>
    <property type="match status" value="1"/>
</dbReference>
<evidence type="ECO:0000256" key="9">
    <source>
        <dbReference type="ARBA" id="ARBA00022840"/>
    </source>
</evidence>
<keyword evidence="14" id="KW-1208">Phospholipid metabolism</keyword>
<feature type="transmembrane region" description="Helical" evidence="19">
    <location>
        <begin position="99"/>
        <end position="120"/>
    </location>
</feature>
<feature type="binding site" evidence="18">
    <location>
        <position position="79"/>
    </location>
    <ligand>
        <name>a divalent metal cation</name>
        <dbReference type="ChEBI" id="CHEBI:60240"/>
    </ligand>
</feature>
<protein>
    <recommendedName>
        <fullName evidence="22">Diacylglycerol kinase</fullName>
    </recommendedName>
</protein>
<evidence type="ECO:0000313" key="20">
    <source>
        <dbReference type="EMBL" id="OGC77118.1"/>
    </source>
</evidence>
<feature type="binding site" evidence="17">
    <location>
        <begin position="97"/>
        <end position="98"/>
    </location>
    <ligand>
        <name>ATP</name>
        <dbReference type="ChEBI" id="CHEBI:30616"/>
    </ligand>
</feature>
<evidence type="ECO:0000256" key="18">
    <source>
        <dbReference type="PIRSR" id="PIRSR600829-4"/>
    </source>
</evidence>
<evidence type="ECO:0000256" key="12">
    <source>
        <dbReference type="ARBA" id="ARBA00023136"/>
    </source>
</evidence>
<organism evidence="20 21">
    <name type="scientific">candidate division WWE3 bacterium RIFOXYD1_FULL_39_9</name>
    <dbReference type="NCBI Taxonomy" id="1802649"/>
    <lineage>
        <taxon>Bacteria</taxon>
        <taxon>Katanobacteria</taxon>
    </lineage>
</organism>
<dbReference type="GO" id="GO:0005524">
    <property type="term" value="F:ATP binding"/>
    <property type="evidence" value="ECO:0007669"/>
    <property type="project" value="UniProtKB-KW"/>
</dbReference>
<evidence type="ECO:0000313" key="21">
    <source>
        <dbReference type="Proteomes" id="UP000176815"/>
    </source>
</evidence>
<comment type="similarity">
    <text evidence="2">Belongs to the bacterial diacylglycerol kinase family.</text>
</comment>
<evidence type="ECO:0000256" key="14">
    <source>
        <dbReference type="ARBA" id="ARBA00023264"/>
    </source>
</evidence>
<keyword evidence="3" id="KW-1003">Cell membrane</keyword>
<evidence type="ECO:0000256" key="17">
    <source>
        <dbReference type="PIRSR" id="PIRSR600829-3"/>
    </source>
</evidence>
<keyword evidence="4" id="KW-0444">Lipid biosynthesis</keyword>
<keyword evidence="18" id="KW-0460">Magnesium</keyword>
<evidence type="ECO:0008006" key="22">
    <source>
        <dbReference type="Google" id="ProtNLM"/>
    </source>
</evidence>
<keyword evidence="7 17" id="KW-0547">Nucleotide-binding</keyword>
<evidence type="ECO:0000256" key="19">
    <source>
        <dbReference type="SAM" id="Phobius"/>
    </source>
</evidence>
<evidence type="ECO:0000256" key="7">
    <source>
        <dbReference type="ARBA" id="ARBA00022741"/>
    </source>
</evidence>
<dbReference type="GO" id="GO:0016301">
    <property type="term" value="F:kinase activity"/>
    <property type="evidence" value="ECO:0007669"/>
    <property type="project" value="UniProtKB-KW"/>
</dbReference>
<keyword evidence="10 19" id="KW-1133">Transmembrane helix</keyword>
<keyword evidence="6 19" id="KW-0812">Transmembrane</keyword>
<comment type="subcellular location">
    <subcellularLocation>
        <location evidence="1">Cell membrane</location>
        <topology evidence="1">Multi-pass membrane protein</topology>
    </subcellularLocation>
</comment>
<evidence type="ECO:0000256" key="3">
    <source>
        <dbReference type="ARBA" id="ARBA00022475"/>
    </source>
</evidence>
<feature type="binding site" evidence="16">
    <location>
        <position position="72"/>
    </location>
    <ligand>
        <name>substrate</name>
    </ligand>
</feature>
<dbReference type="PANTHER" id="PTHR34299:SF1">
    <property type="entry name" value="DIACYLGLYCEROL KINASE"/>
    <property type="match status" value="1"/>
</dbReference>
<dbReference type="CDD" id="cd14265">
    <property type="entry name" value="UDPK_IM_like"/>
    <property type="match status" value="1"/>
</dbReference>
<keyword evidence="18" id="KW-0479">Metal-binding</keyword>
<keyword evidence="5" id="KW-0808">Transferase</keyword>
<evidence type="ECO:0000256" key="1">
    <source>
        <dbReference type="ARBA" id="ARBA00004651"/>
    </source>
</evidence>
<proteinExistence type="inferred from homology"/>
<accession>A0A1F4X616</accession>
<sequence length="125" mass="14163">MHHIFKSHHPIRHAKSVQYAFEGIFFALLNEPNFRIQVLIVIISVIGGIHFKITNTEWGLLTMSMGFLLSAEMLNTVVEEFIDNVVKEVNLGMKIIKDCAAGFVLITAITAAIILVLIFWHRVFV</sequence>
<keyword evidence="12 19" id="KW-0472">Membrane</keyword>
<evidence type="ECO:0000256" key="16">
    <source>
        <dbReference type="PIRSR" id="PIRSR600829-2"/>
    </source>
</evidence>
<dbReference type="AlphaFoldDB" id="A0A1F4X616"/>
<dbReference type="InterPro" id="IPR036945">
    <property type="entry name" value="DAGK_sf"/>
</dbReference>
<evidence type="ECO:0000256" key="8">
    <source>
        <dbReference type="ARBA" id="ARBA00022777"/>
    </source>
</evidence>